<name>A0AAX1WRA8_9BURK</name>
<evidence type="ECO:0000313" key="1">
    <source>
        <dbReference type="EMBL" id="ROR39639.1"/>
    </source>
</evidence>
<dbReference type="RefSeq" id="WP_302078885.1">
    <property type="nucleotide sequence ID" value="NZ_RJVL01000008.1"/>
</dbReference>
<evidence type="ECO:0000313" key="2">
    <source>
        <dbReference type="Proteomes" id="UP000271868"/>
    </source>
</evidence>
<organism evidence="1 2">
    <name type="scientific">Diaphorobacter nitroreducens</name>
    <dbReference type="NCBI Taxonomy" id="164759"/>
    <lineage>
        <taxon>Bacteria</taxon>
        <taxon>Pseudomonadati</taxon>
        <taxon>Pseudomonadota</taxon>
        <taxon>Betaproteobacteria</taxon>
        <taxon>Burkholderiales</taxon>
        <taxon>Comamonadaceae</taxon>
        <taxon>Diaphorobacter</taxon>
    </lineage>
</organism>
<sequence>MGWLFTGLSRTELIAGLLQLRGNEAARMETLRHADCDNVLWSVVRITALQDGVAHLKAGQYLDFIRCDLLDCDRYGWGYKTLEEAMGPCYYSCPLEFLDMTPVQCQSWRDQVRRHHALVLHGEREAAKARALAAFADKLVDRAD</sequence>
<evidence type="ECO:0008006" key="3">
    <source>
        <dbReference type="Google" id="ProtNLM"/>
    </source>
</evidence>
<dbReference type="EMBL" id="RJVL01000008">
    <property type="protein sequence ID" value="ROR39639.1"/>
    <property type="molecule type" value="Genomic_DNA"/>
</dbReference>
<proteinExistence type="predicted"/>
<accession>A0AAX1WRA8</accession>
<keyword evidence="2" id="KW-1185">Reference proteome</keyword>
<protein>
    <recommendedName>
        <fullName evidence="3">SEC-C motif-containing protein</fullName>
    </recommendedName>
</protein>
<dbReference type="Proteomes" id="UP000271868">
    <property type="component" value="Unassembled WGS sequence"/>
</dbReference>
<gene>
    <name evidence="1" type="ORF">EDC60_3134</name>
</gene>
<reference evidence="1 2" key="1">
    <citation type="submission" date="2018-11" db="EMBL/GenBank/DDBJ databases">
        <title>Genomic Encyclopedia of Type Strains, Phase IV (KMG-IV): sequencing the most valuable type-strain genomes for metagenomic binning, comparative biology and taxonomic classification.</title>
        <authorList>
            <person name="Goeker M."/>
        </authorList>
    </citation>
    <scope>NUCLEOTIDE SEQUENCE [LARGE SCALE GENOMIC DNA]</scope>
    <source>
        <strain evidence="1 2">DSM 15985</strain>
    </source>
</reference>
<dbReference type="AlphaFoldDB" id="A0AAX1WRA8"/>
<comment type="caution">
    <text evidence="1">The sequence shown here is derived from an EMBL/GenBank/DDBJ whole genome shotgun (WGS) entry which is preliminary data.</text>
</comment>